<dbReference type="PANTHER" id="PTHR31917:SF5">
    <property type="entry name" value="OS02G0204500 PROTEIN"/>
    <property type="match status" value="1"/>
</dbReference>
<evidence type="ECO:0000259" key="1">
    <source>
        <dbReference type="SMART" id="SM00743"/>
    </source>
</evidence>
<evidence type="ECO:0000313" key="2">
    <source>
        <dbReference type="EMBL" id="CAD1842956.1"/>
    </source>
</evidence>
<dbReference type="Pfam" id="PF05641">
    <property type="entry name" value="Agenet"/>
    <property type="match status" value="1"/>
</dbReference>
<organism evidence="2">
    <name type="scientific">Ananas comosus var. bracteatus</name>
    <name type="common">red pineapple</name>
    <dbReference type="NCBI Taxonomy" id="296719"/>
    <lineage>
        <taxon>Eukaryota</taxon>
        <taxon>Viridiplantae</taxon>
        <taxon>Streptophyta</taxon>
        <taxon>Embryophyta</taxon>
        <taxon>Tracheophyta</taxon>
        <taxon>Spermatophyta</taxon>
        <taxon>Magnoliopsida</taxon>
        <taxon>Liliopsida</taxon>
        <taxon>Poales</taxon>
        <taxon>Bromeliaceae</taxon>
        <taxon>Bromelioideae</taxon>
        <taxon>Ananas</taxon>
    </lineage>
</organism>
<proteinExistence type="predicted"/>
<feature type="domain" description="Agenet" evidence="1">
    <location>
        <begin position="171"/>
        <end position="227"/>
    </location>
</feature>
<name>A0A6V7QJG4_ANACO</name>
<gene>
    <name evidence="2" type="ORF">CB5_LOCUS26167</name>
</gene>
<dbReference type="InterPro" id="IPR014002">
    <property type="entry name" value="Agenet_dom_plant"/>
</dbReference>
<accession>A0A6V7QJG4</accession>
<dbReference type="SMART" id="SM00743">
    <property type="entry name" value="Agenet"/>
    <property type="match status" value="2"/>
</dbReference>
<dbReference type="AlphaFoldDB" id="A0A6V7QJG4"/>
<reference evidence="2" key="1">
    <citation type="submission" date="2020-07" db="EMBL/GenBank/DDBJ databases">
        <authorList>
            <person name="Lin J."/>
        </authorList>
    </citation>
    <scope>NUCLEOTIDE SEQUENCE</scope>
</reference>
<sequence>MLPIQRLISTDTSFADFVITQKIGCKILIRISITFDNFPINISYKLLLGRSHPKKKKKAKESEERLKRSRRKRDRGLIGAFLLKIVNFASFSGRRFSKLQFIMRFKKGNKIEVLNKTDLPSGSWRTAEIVSGNGHTYFVRYDQHYPQSGADVERVSRKDIRPCPPPVEGPIHWVSGDVLEAFDNRSWKLAEVSSVVDRHYCFVRLLGCSRVFRTHFSNLRLRQLWQDDKWVVIRKDSIKRTGKDGNAMNYWTVV</sequence>
<feature type="domain" description="Agenet" evidence="1">
    <location>
        <begin position="103"/>
        <end position="168"/>
    </location>
</feature>
<dbReference type="EMBL" id="LR862136">
    <property type="protein sequence ID" value="CAD1842956.1"/>
    <property type="molecule type" value="Genomic_DNA"/>
</dbReference>
<dbReference type="PANTHER" id="PTHR31917">
    <property type="entry name" value="AGENET DOMAIN-CONTAINING PROTEIN-RELATED"/>
    <property type="match status" value="1"/>
</dbReference>
<protein>
    <recommendedName>
        <fullName evidence="1">Agenet domain-containing protein</fullName>
    </recommendedName>
</protein>
<dbReference type="InterPro" id="IPR008395">
    <property type="entry name" value="Agenet-like_dom"/>
</dbReference>